<evidence type="ECO:0000256" key="1">
    <source>
        <dbReference type="SAM" id="MobiDB-lite"/>
    </source>
</evidence>
<feature type="transmembrane region" description="Helical" evidence="2">
    <location>
        <begin position="49"/>
        <end position="71"/>
    </location>
</feature>
<evidence type="ECO:0000256" key="2">
    <source>
        <dbReference type="SAM" id="Phobius"/>
    </source>
</evidence>
<feature type="region of interest" description="Disordered" evidence="1">
    <location>
        <begin position="132"/>
        <end position="157"/>
    </location>
</feature>
<name>A0A9D1S2I4_9FIRM</name>
<feature type="transmembrane region" description="Helical" evidence="2">
    <location>
        <begin position="12"/>
        <end position="29"/>
    </location>
</feature>
<dbReference type="Pfam" id="PF09954">
    <property type="entry name" value="DUF2188"/>
    <property type="match status" value="1"/>
</dbReference>
<proteinExistence type="predicted"/>
<reference evidence="4" key="1">
    <citation type="submission" date="2020-10" db="EMBL/GenBank/DDBJ databases">
        <authorList>
            <person name="Gilroy R."/>
        </authorList>
    </citation>
    <scope>NUCLEOTIDE SEQUENCE</scope>
    <source>
        <strain evidence="4">ChiGjej1B1-22543</strain>
    </source>
</reference>
<dbReference type="Pfam" id="PF14018">
    <property type="entry name" value="DUF4234"/>
    <property type="match status" value="1"/>
</dbReference>
<protein>
    <submittedName>
        <fullName evidence="4">DUF2188 domain-containing protein</fullName>
    </submittedName>
</protein>
<evidence type="ECO:0000313" key="4">
    <source>
        <dbReference type="EMBL" id="HIU44901.1"/>
    </source>
</evidence>
<dbReference type="Proteomes" id="UP000824070">
    <property type="component" value="Unassembled WGS sequence"/>
</dbReference>
<evidence type="ECO:0000313" key="5">
    <source>
        <dbReference type="Proteomes" id="UP000824070"/>
    </source>
</evidence>
<gene>
    <name evidence="4" type="ORF">IAC52_01215</name>
</gene>
<reference evidence="4" key="2">
    <citation type="journal article" date="2021" name="PeerJ">
        <title>Extensive microbial diversity within the chicken gut microbiome revealed by metagenomics and culture.</title>
        <authorList>
            <person name="Gilroy R."/>
            <person name="Ravi A."/>
            <person name="Getino M."/>
            <person name="Pursley I."/>
            <person name="Horton D.L."/>
            <person name="Alikhan N.F."/>
            <person name="Baker D."/>
            <person name="Gharbi K."/>
            <person name="Hall N."/>
            <person name="Watson M."/>
            <person name="Adriaenssens E.M."/>
            <person name="Foster-Nyarko E."/>
            <person name="Jarju S."/>
            <person name="Secka A."/>
            <person name="Antonio M."/>
            <person name="Oren A."/>
            <person name="Chaudhuri R.R."/>
            <person name="La Ragione R."/>
            <person name="Hildebrand F."/>
            <person name="Pallen M.J."/>
        </authorList>
    </citation>
    <scope>NUCLEOTIDE SEQUENCE</scope>
    <source>
        <strain evidence="4">ChiGjej1B1-22543</strain>
    </source>
</reference>
<dbReference type="AlphaFoldDB" id="A0A9D1S2I4"/>
<keyword evidence="2" id="KW-0472">Membrane</keyword>
<organism evidence="4 5">
    <name type="scientific">Candidatus Alloenteromonas pullicola</name>
    <dbReference type="NCBI Taxonomy" id="2840784"/>
    <lineage>
        <taxon>Bacteria</taxon>
        <taxon>Bacillati</taxon>
        <taxon>Bacillota</taxon>
        <taxon>Bacillota incertae sedis</taxon>
        <taxon>Candidatus Alloenteromonas</taxon>
    </lineage>
</organism>
<evidence type="ECO:0000259" key="3">
    <source>
        <dbReference type="Pfam" id="PF14018"/>
    </source>
</evidence>
<feature type="transmembrane region" description="Helical" evidence="2">
    <location>
        <begin position="92"/>
        <end position="110"/>
    </location>
</feature>
<dbReference type="InterPro" id="IPR025328">
    <property type="entry name" value="DUF4234"/>
</dbReference>
<keyword evidence="2" id="KW-1133">Transmembrane helix</keyword>
<accession>A0A9D1S2I4</accession>
<keyword evidence="2" id="KW-0812">Transmembrane</keyword>
<feature type="domain" description="DUF4234" evidence="3">
    <location>
        <begin position="10"/>
        <end position="74"/>
    </location>
</feature>
<dbReference type="InterPro" id="IPR018691">
    <property type="entry name" value="DUF2188"/>
</dbReference>
<comment type="caution">
    <text evidence="4">The sequence shown here is derived from an EMBL/GenBank/DDBJ whole genome shotgun (WGS) entry which is preliminary data.</text>
</comment>
<dbReference type="EMBL" id="DVMV01000010">
    <property type="protein sequence ID" value="HIU44901.1"/>
    <property type="molecule type" value="Genomic_DNA"/>
</dbReference>
<sequence length="244" mass="27504">MKYKRVKRSGILFIFLSIITLRIYTLFYLHFVGKDVNTFAKKRLMPYPIVWILDWIFLGIPTLIYMATLSRRVEEKAVELSVYDHRTGFGKFFNWCLFGSLIIVGPFVAYCSTFRTLNSVLAKLNALESEPKKEEKPEASAAKEGLAKEPSKAEQQPAGLIVSVAPTPSQEVLLLESPRPEKPAPQEAVVLFEGKPAPSNTKKWRVRYANKADAVMTFSTQEEAIAYARSLASKNGSVVRVRPK</sequence>